<dbReference type="PANTHER" id="PTHR11203">
    <property type="entry name" value="CLEAVAGE AND POLYADENYLATION SPECIFICITY FACTOR FAMILY MEMBER"/>
    <property type="match status" value="1"/>
</dbReference>
<keyword evidence="4" id="KW-0269">Exonuclease</keyword>
<dbReference type="GO" id="GO:0004527">
    <property type="term" value="F:exonuclease activity"/>
    <property type="evidence" value="ECO:0007669"/>
    <property type="project" value="UniProtKB-KW"/>
</dbReference>
<reference evidence="5" key="1">
    <citation type="submission" date="2019-03" db="EMBL/GenBank/DDBJ databases">
        <title>Complete genome of Methylacidiphilum kamchatkense Kam1.</title>
        <authorList>
            <person name="Kruse T."/>
            <person name="Murarilal Ratnadevi C."/>
            <person name="Erikstad H.-A."/>
            <person name="Birkeland N.-K."/>
        </authorList>
    </citation>
    <scope>NUCLEOTIDE SEQUENCE [LARGE SCALE GENOMIC DNA]</scope>
    <source>
        <strain evidence="5">kam1</strain>
    </source>
</reference>
<dbReference type="PANTHER" id="PTHR11203:SF37">
    <property type="entry name" value="INTEGRATOR COMPLEX SUBUNIT 11"/>
    <property type="match status" value="1"/>
</dbReference>
<dbReference type="Pfam" id="PF10996">
    <property type="entry name" value="Beta-Casp"/>
    <property type="match status" value="1"/>
</dbReference>
<dbReference type="Pfam" id="PF07521">
    <property type="entry name" value="RMMBL"/>
    <property type="match status" value="1"/>
</dbReference>
<dbReference type="InterPro" id="IPR011108">
    <property type="entry name" value="RMMBL"/>
</dbReference>
<keyword evidence="1" id="KW-0378">Hydrolase</keyword>
<dbReference type="SMART" id="SM00849">
    <property type="entry name" value="Lactamase_B"/>
    <property type="match status" value="1"/>
</dbReference>
<dbReference type="KEGG" id="mkc:kam1_1882"/>
<evidence type="ECO:0000313" key="5">
    <source>
        <dbReference type="Proteomes" id="UP000315925"/>
    </source>
</evidence>
<feature type="domain" description="Beta-Casp" evidence="3">
    <location>
        <begin position="252"/>
        <end position="370"/>
    </location>
</feature>
<organism evidence="4 5">
    <name type="scientific">Methylacidiphilum kamchatkense Kam1</name>
    <dbReference type="NCBI Taxonomy" id="1202785"/>
    <lineage>
        <taxon>Bacteria</taxon>
        <taxon>Pseudomonadati</taxon>
        <taxon>Verrucomicrobiota</taxon>
        <taxon>Methylacidiphilae</taxon>
        <taxon>Methylacidiphilales</taxon>
        <taxon>Methylacidiphilaceae</taxon>
        <taxon>Methylacidiphilum (ex Ratnadevi et al. 2023)</taxon>
    </lineage>
</organism>
<proteinExistence type="predicted"/>
<dbReference type="RefSeq" id="WP_143958391.1">
    <property type="nucleotide sequence ID" value="NZ_CP037899.1"/>
</dbReference>
<dbReference type="GO" id="GO:0004521">
    <property type="term" value="F:RNA endonuclease activity"/>
    <property type="evidence" value="ECO:0007669"/>
    <property type="project" value="TreeGrafter"/>
</dbReference>
<dbReference type="Pfam" id="PF00753">
    <property type="entry name" value="Lactamase_B"/>
    <property type="match status" value="1"/>
</dbReference>
<dbReference type="AlphaFoldDB" id="A0A516TPF7"/>
<evidence type="ECO:0000259" key="3">
    <source>
        <dbReference type="SMART" id="SM01027"/>
    </source>
</evidence>
<dbReference type="EMBL" id="CP037899">
    <property type="protein sequence ID" value="QDQ43094.1"/>
    <property type="molecule type" value="Genomic_DNA"/>
</dbReference>
<accession>A0A516TPF7</accession>
<evidence type="ECO:0000256" key="1">
    <source>
        <dbReference type="ARBA" id="ARBA00022801"/>
    </source>
</evidence>
<dbReference type="Proteomes" id="UP000315925">
    <property type="component" value="Chromosome"/>
</dbReference>
<evidence type="ECO:0000313" key="4">
    <source>
        <dbReference type="EMBL" id="QDQ43094.1"/>
    </source>
</evidence>
<gene>
    <name evidence="4" type="ORF">kam1_1882</name>
</gene>
<feature type="domain" description="Metallo-beta-lactamase" evidence="2">
    <location>
        <begin position="13"/>
        <end position="219"/>
    </location>
</feature>
<dbReference type="SUPFAM" id="SSF56281">
    <property type="entry name" value="Metallo-hydrolase/oxidoreductase"/>
    <property type="match status" value="1"/>
</dbReference>
<dbReference type="InterPro" id="IPR022712">
    <property type="entry name" value="Beta_Casp"/>
</dbReference>
<dbReference type="CDD" id="cd16295">
    <property type="entry name" value="TTHA0252-CPSF-like_MBL-fold"/>
    <property type="match status" value="1"/>
</dbReference>
<keyword evidence="4" id="KW-0540">Nuclease</keyword>
<dbReference type="SMART" id="SM01027">
    <property type="entry name" value="Beta-Casp"/>
    <property type="match status" value="1"/>
</dbReference>
<dbReference type="InterPro" id="IPR050698">
    <property type="entry name" value="MBL"/>
</dbReference>
<dbReference type="Gene3D" id="3.40.50.10890">
    <property type="match status" value="1"/>
</dbReference>
<sequence>MKFINLTRSNEIGANSYFLDFGQDGRIILDAGLHPKIEGELATPNFQSLEDYPVDCLLISHAHHDHTGSLPLFLRKYPKLKVFLSEPTYYLTSPLLHNSVEVMLKQRAELQIPEYPLYTHKEIDRCTERWQACHINKEWSFNGYPNPKHEPLTFQFYPSGHILGAVGIRIFHRGRRIFYTGDVSFKEQTLMLPADFPQNGIDVLIIESTRGAQEMVEGRTRETEIQRLVESIEATFDRGGSVLIPVFALGKTQEILTTLFLEQQAGRLRKCPIFIGGLSRSFSEIYDKLASRSFRRYPGFKILDTIAPIVINGKKTMKIQPSKGEIYLVTSGMMNENTISNILAQKFLPNEKHSIFFVGYCDPDSPAGQLLATPRGNLVVLNKSSKPQPVICEVDQFDLTSHALREDILSYIQFLEPRTCILVHGDPAALDWFKQKLEEESPQIQLIIPPPGQLIEI</sequence>
<name>A0A516TPF7_9BACT</name>
<dbReference type="InterPro" id="IPR036866">
    <property type="entry name" value="RibonucZ/Hydroxyglut_hydro"/>
</dbReference>
<dbReference type="InterPro" id="IPR001279">
    <property type="entry name" value="Metallo-B-lactamas"/>
</dbReference>
<evidence type="ECO:0000259" key="2">
    <source>
        <dbReference type="SMART" id="SM00849"/>
    </source>
</evidence>
<protein>
    <submittedName>
        <fullName evidence="4">Cft2 family RNA processing exonuclease</fullName>
    </submittedName>
</protein>
<dbReference type="Gene3D" id="3.60.15.10">
    <property type="entry name" value="Ribonuclease Z/Hydroxyacylglutathione hydrolase-like"/>
    <property type="match status" value="1"/>
</dbReference>